<dbReference type="InterPro" id="IPR036709">
    <property type="entry name" value="Autotransporte_beta_dom_sf"/>
</dbReference>
<name>A0A4Y9ITA7_9BACT</name>
<gene>
    <name evidence="1" type="ORF">E4T88_04225</name>
</gene>
<evidence type="ECO:0000313" key="1">
    <source>
        <dbReference type="EMBL" id="TFU91198.1"/>
    </source>
</evidence>
<sequence>MQLYNKMYPLMYGYRLYMLKTMLLLLCLYALPALSAQESSVTVVGQNISVSEILSQIESQTKYSFAFVNSNFNTNRKITIRLHDADLKTVLDKLLADTDYTYTIRKNLIFLSTTKTSKKKENLVYAKDTKESPAVSVKVDKELNEEIKIMPVDLSLPSEGNYVTLESISSAKDSLDLNKMVDILNNLTDWRPIQAKTPLWAVKSNLLLDMTSSIAFGTEIKVGERYSIDMSFSYNPWEFNVNKNMKHILVQPEIRYWLCEPFSGHFFGLHGVYAHYNLTGLPFSDYMKSSRLQGDLYGVGFSYGYQWSMSKRWSLEGNFGMGYVHADYDRYACKSCKKFLGSESKNFFTPTKASLSVIYFIK</sequence>
<dbReference type="SUPFAM" id="SSF103515">
    <property type="entry name" value="Autotransporter"/>
    <property type="match status" value="1"/>
</dbReference>
<comment type="caution">
    <text evidence="1">The sequence shown here is derived from an EMBL/GenBank/DDBJ whole genome shotgun (WGS) entry which is preliminary data.</text>
</comment>
<dbReference type="EMBL" id="SPPK01000001">
    <property type="protein sequence ID" value="TFU91198.1"/>
    <property type="molecule type" value="Genomic_DNA"/>
</dbReference>
<dbReference type="AlphaFoldDB" id="A0A4Y9ITA7"/>
<dbReference type="Proteomes" id="UP000298285">
    <property type="component" value="Unassembled WGS sequence"/>
</dbReference>
<dbReference type="Pfam" id="PF12099">
    <property type="entry name" value="DUF3575"/>
    <property type="match status" value="1"/>
</dbReference>
<reference evidence="1 2" key="1">
    <citation type="submission" date="2019-03" db="EMBL/GenBank/DDBJ databases">
        <title>Diversity of the mouse oral microbiome.</title>
        <authorList>
            <person name="Joseph S."/>
            <person name="Aduse-Opoku J."/>
            <person name="Curtis M."/>
            <person name="Wade W."/>
            <person name="Hashim A."/>
        </authorList>
    </citation>
    <scope>NUCLEOTIDE SEQUENCE [LARGE SCALE GENOMIC DNA]</scope>
    <source>
        <strain evidence="1 2">P11</strain>
    </source>
</reference>
<dbReference type="InterPro" id="IPR021958">
    <property type="entry name" value="DUF3575"/>
</dbReference>
<evidence type="ECO:0000313" key="2">
    <source>
        <dbReference type="Proteomes" id="UP000298285"/>
    </source>
</evidence>
<organism evidence="1 2">
    <name type="scientific">Dysgonomonas mossii</name>
    <dbReference type="NCBI Taxonomy" id="163665"/>
    <lineage>
        <taxon>Bacteria</taxon>
        <taxon>Pseudomonadati</taxon>
        <taxon>Bacteroidota</taxon>
        <taxon>Bacteroidia</taxon>
        <taxon>Bacteroidales</taxon>
        <taxon>Dysgonomonadaceae</taxon>
        <taxon>Dysgonomonas</taxon>
    </lineage>
</organism>
<proteinExistence type="predicted"/>
<dbReference type="OrthoDB" id="997804at2"/>
<accession>A0A4Y9ITA7</accession>
<dbReference type="RefSeq" id="WP_135104213.1">
    <property type="nucleotide sequence ID" value="NZ_JADGKW010000001.1"/>
</dbReference>
<protein>
    <submittedName>
        <fullName evidence="1">DUF3575 domain-containing protein</fullName>
    </submittedName>
</protein>
<dbReference type="GO" id="GO:0019867">
    <property type="term" value="C:outer membrane"/>
    <property type="evidence" value="ECO:0007669"/>
    <property type="project" value="InterPro"/>
</dbReference>